<evidence type="ECO:0008006" key="2">
    <source>
        <dbReference type="Google" id="ProtNLM"/>
    </source>
</evidence>
<accession>A0A381WUC6</accession>
<dbReference type="InterPro" id="IPR050072">
    <property type="entry name" value="Peptidase_M20A"/>
</dbReference>
<dbReference type="Gene3D" id="3.40.630.10">
    <property type="entry name" value="Zn peptidases"/>
    <property type="match status" value="1"/>
</dbReference>
<dbReference type="PANTHER" id="PTHR43808">
    <property type="entry name" value="ACETYLORNITHINE DEACETYLASE"/>
    <property type="match status" value="1"/>
</dbReference>
<sequence>VLEAQHISEDMLTSTEQTVLDRIDLLSGDMVTFLQTLIRIPTVNPPGEAYDPCARVIGDLLQELGFDIEYIIAEDHPDHSDACPRVNVIGRLAGDRPMPAVHLNGHTDVVPPGEGWTHDPFGGEVRDGRVYGRGACDMKGGIASALFAVAALREAGVSLGGTLEFSGTVDEESGGFAGMAYLADKRLIAPDRTSYVI</sequence>
<reference evidence="1" key="1">
    <citation type="submission" date="2018-05" db="EMBL/GenBank/DDBJ databases">
        <authorList>
            <person name="Lanie J.A."/>
            <person name="Ng W.-L."/>
            <person name="Kazmierczak K.M."/>
            <person name="Andrzejewski T.M."/>
            <person name="Davidsen T.M."/>
            <person name="Wayne K.J."/>
            <person name="Tettelin H."/>
            <person name="Glass J.I."/>
            <person name="Rusch D."/>
            <person name="Podicherti R."/>
            <person name="Tsui H.-C.T."/>
            <person name="Winkler M.E."/>
        </authorList>
    </citation>
    <scope>NUCLEOTIDE SEQUENCE</scope>
</reference>
<protein>
    <recommendedName>
        <fullName evidence="2">Peptidase M20 dimerisation domain-containing protein</fullName>
    </recommendedName>
</protein>
<dbReference type="GO" id="GO:0016787">
    <property type="term" value="F:hydrolase activity"/>
    <property type="evidence" value="ECO:0007669"/>
    <property type="project" value="InterPro"/>
</dbReference>
<dbReference type="EMBL" id="UINC01012912">
    <property type="protein sequence ID" value="SVA56116.1"/>
    <property type="molecule type" value="Genomic_DNA"/>
</dbReference>
<dbReference type="PANTHER" id="PTHR43808:SF32">
    <property type="entry name" value="ARGE_DAPE-RELATED DEACYLASE"/>
    <property type="match status" value="1"/>
</dbReference>
<gene>
    <name evidence="1" type="ORF">METZ01_LOCUS108970</name>
</gene>
<evidence type="ECO:0000313" key="1">
    <source>
        <dbReference type="EMBL" id="SVA56116.1"/>
    </source>
</evidence>
<dbReference type="InterPro" id="IPR002933">
    <property type="entry name" value="Peptidase_M20"/>
</dbReference>
<organism evidence="1">
    <name type="scientific">marine metagenome</name>
    <dbReference type="NCBI Taxonomy" id="408172"/>
    <lineage>
        <taxon>unclassified sequences</taxon>
        <taxon>metagenomes</taxon>
        <taxon>ecological metagenomes</taxon>
    </lineage>
</organism>
<dbReference type="SUPFAM" id="SSF53187">
    <property type="entry name" value="Zn-dependent exopeptidases"/>
    <property type="match status" value="1"/>
</dbReference>
<feature type="non-terminal residue" evidence="1">
    <location>
        <position position="197"/>
    </location>
</feature>
<name>A0A381WUC6_9ZZZZ</name>
<dbReference type="Pfam" id="PF01546">
    <property type="entry name" value="Peptidase_M20"/>
    <property type="match status" value="1"/>
</dbReference>
<dbReference type="AlphaFoldDB" id="A0A381WUC6"/>
<proteinExistence type="predicted"/>
<feature type="non-terminal residue" evidence="1">
    <location>
        <position position="1"/>
    </location>
</feature>